<keyword evidence="1" id="KW-0472">Membrane</keyword>
<dbReference type="Pfam" id="PF14023">
    <property type="entry name" value="Bestrophin-like"/>
    <property type="match status" value="1"/>
</dbReference>
<dbReference type="RefSeq" id="WP_203196116.1">
    <property type="nucleotide sequence ID" value="NZ_CP063362.1"/>
</dbReference>
<dbReference type="AlphaFoldDB" id="A0A974PTZ4"/>
<keyword evidence="3" id="KW-1185">Reference proteome</keyword>
<evidence type="ECO:0000256" key="1">
    <source>
        <dbReference type="SAM" id="Phobius"/>
    </source>
</evidence>
<dbReference type="KEGG" id="xdi:EZH22_13580"/>
<name>A0A974PTZ4_9HYPH</name>
<evidence type="ECO:0000313" key="2">
    <source>
        <dbReference type="EMBL" id="QRG09198.1"/>
    </source>
</evidence>
<keyword evidence="1" id="KW-0812">Transmembrane</keyword>
<proteinExistence type="predicted"/>
<organism evidence="2 3">
    <name type="scientific">Xanthobacter dioxanivorans</name>
    <dbReference type="NCBI Taxonomy" id="2528964"/>
    <lineage>
        <taxon>Bacteria</taxon>
        <taxon>Pseudomonadati</taxon>
        <taxon>Pseudomonadota</taxon>
        <taxon>Alphaproteobacteria</taxon>
        <taxon>Hyphomicrobiales</taxon>
        <taxon>Xanthobacteraceae</taxon>
        <taxon>Xanthobacter</taxon>
    </lineage>
</organism>
<protein>
    <submittedName>
        <fullName evidence="2">DUF4239 domain-containing protein</fullName>
    </submittedName>
</protein>
<keyword evidence="1" id="KW-1133">Transmembrane helix</keyword>
<evidence type="ECO:0000313" key="3">
    <source>
        <dbReference type="Proteomes" id="UP000596427"/>
    </source>
</evidence>
<dbReference type="InterPro" id="IPR025333">
    <property type="entry name" value="DUF4239"/>
</dbReference>
<reference evidence="2 3" key="1">
    <citation type="submission" date="2020-10" db="EMBL/GenBank/DDBJ databases">
        <title>Degradation of 1,4-Dioxane by Xanthobacter sp. YN2, via a Novel Group-2 Soluble Di-Iron Monooxygenase.</title>
        <authorList>
            <person name="Ma F."/>
            <person name="Wang Y."/>
            <person name="Yang J."/>
            <person name="Guo H."/>
            <person name="Su D."/>
            <person name="Yu L."/>
        </authorList>
    </citation>
    <scope>NUCLEOTIDE SEQUENCE [LARGE SCALE GENOMIC DNA]</scope>
    <source>
        <strain evidence="2 3">YN2</strain>
    </source>
</reference>
<feature type="transmembrane region" description="Helical" evidence="1">
    <location>
        <begin position="221"/>
        <end position="239"/>
    </location>
</feature>
<feature type="transmembrane region" description="Helical" evidence="1">
    <location>
        <begin position="193"/>
        <end position="215"/>
    </location>
</feature>
<dbReference type="Proteomes" id="UP000596427">
    <property type="component" value="Chromosome"/>
</dbReference>
<feature type="transmembrane region" description="Helical" evidence="1">
    <location>
        <begin position="12"/>
        <end position="32"/>
    </location>
</feature>
<accession>A0A974PTZ4</accession>
<gene>
    <name evidence="2" type="ORF">EZH22_13580</name>
</gene>
<dbReference type="EMBL" id="CP063362">
    <property type="protein sequence ID" value="QRG09198.1"/>
    <property type="molecule type" value="Genomic_DNA"/>
</dbReference>
<sequence length="266" mass="28879">MLAAFADRVAQWPNIAIVLSFSGVMLALLILSRRLGRRFLPRTGEDERASAVLDTFKVLGPLTGVFLSFSLVQSIGQFRAVDVNVAREATNIFQLDRALAGAPATEEARSARLALRDYVRSVVSDEWPALHDGESEPRATVQALNQLHLSVEALVARLPTDARAASDVDKNFDDMQDDRANRLGVAHGGLPDVIWWVLALLFALLFACGACLQGSTARHPLPIVYVTGLGLLAALLFIFDRPFQGDVSIAPAPIVKVLGQMEARLK</sequence>